<feature type="compositionally biased region" description="Polar residues" evidence="1">
    <location>
        <begin position="365"/>
        <end position="375"/>
    </location>
</feature>
<dbReference type="InterPro" id="IPR029178">
    <property type="entry name" value="Ecm11_C"/>
</dbReference>
<dbReference type="AlphaFoldDB" id="A0A0D2EMH8"/>
<dbReference type="STRING" id="348802.A0A0D2EMH8"/>
<sequence>MSTFTQYSQGLSQTLARTSNSILPHALKMPLVELRNKRLNGVNQYLQNREVGGAQPEPEKRSLTPQPQRERSKQRANDTVEYKPRASSRDAVGGKQGNMPRPDFIKGLKVAVPDTIAKAKADPTQPTHHHSSDIVPSTVQHKTSRTDPRAEGHHELIGSAFDDTQSIHFDDSTSIADGQETQVNLGFGFDPQDGPPPYQRPIPYKQHTVASKNIQQSYSNLVGPGWQTQVDHERVRRGEAPKYGTRFDEHTKDSVLTSEALDDGYEPDGEFAEDEPNTWDTPSRTRVVPEEHHASQEFIKHESQQIVPEGRVNPPLPHQSRPLGEVPVNINGEIPHQKHKTRFQVPQKQFTINNSAELPEASGSADISQHPRQPNIQPPPFSSKVSSYHESSSEEDHAQSTAAPTSPGPPSKRPREEDLDFDPETLTGKTMKDIDDMPFTTDPSVPQLEPALDMNGTPISLATKLTNLTKMREEDQKLLFRSLTDNDREQTASWFLEKFQADVRKLMDVRLERRKIALKYELEVKKRFERVETKKKDVDEELAGLRKGGGELIAGKSMAKGSGG</sequence>
<keyword evidence="4" id="KW-1185">Reference proteome</keyword>
<feature type="compositionally biased region" description="Acidic residues" evidence="1">
    <location>
        <begin position="260"/>
        <end position="277"/>
    </location>
</feature>
<accession>A0A0D2EMH8</accession>
<feature type="region of interest" description="Disordered" evidence="1">
    <location>
        <begin position="302"/>
        <end position="331"/>
    </location>
</feature>
<dbReference type="Proteomes" id="UP000054342">
    <property type="component" value="Unassembled WGS sequence"/>
</dbReference>
<feature type="region of interest" description="Disordered" evidence="1">
    <location>
        <begin position="257"/>
        <end position="284"/>
    </location>
</feature>
<dbReference type="EMBL" id="KN847319">
    <property type="protein sequence ID" value="KIW55935.1"/>
    <property type="molecule type" value="Genomic_DNA"/>
</dbReference>
<reference evidence="3 4" key="1">
    <citation type="submission" date="2015-01" db="EMBL/GenBank/DDBJ databases">
        <title>The Genome Sequence of Exophiala xenobiotica CBS118157.</title>
        <authorList>
            <consortium name="The Broad Institute Genomics Platform"/>
            <person name="Cuomo C."/>
            <person name="de Hoog S."/>
            <person name="Gorbushina A."/>
            <person name="Stielow B."/>
            <person name="Teixiera M."/>
            <person name="Abouelleil A."/>
            <person name="Chapman S.B."/>
            <person name="Priest M."/>
            <person name="Young S.K."/>
            <person name="Wortman J."/>
            <person name="Nusbaum C."/>
            <person name="Birren B."/>
        </authorList>
    </citation>
    <scope>NUCLEOTIDE SEQUENCE [LARGE SCALE GENOMIC DNA]</scope>
    <source>
        <strain evidence="3 4">CBS 118157</strain>
    </source>
</reference>
<proteinExistence type="predicted"/>
<dbReference type="RefSeq" id="XP_013316519.1">
    <property type="nucleotide sequence ID" value="XM_013461065.1"/>
</dbReference>
<gene>
    <name evidence="3" type="ORF">PV05_04643</name>
</gene>
<organism evidence="3 4">
    <name type="scientific">Exophiala xenobiotica</name>
    <dbReference type="NCBI Taxonomy" id="348802"/>
    <lineage>
        <taxon>Eukaryota</taxon>
        <taxon>Fungi</taxon>
        <taxon>Dikarya</taxon>
        <taxon>Ascomycota</taxon>
        <taxon>Pezizomycotina</taxon>
        <taxon>Eurotiomycetes</taxon>
        <taxon>Chaetothyriomycetidae</taxon>
        <taxon>Chaetothyriales</taxon>
        <taxon>Herpotrichiellaceae</taxon>
        <taxon>Exophiala</taxon>
    </lineage>
</organism>
<dbReference type="HOGENOM" id="CLU_520730_0_0_1"/>
<feature type="domain" description="Extracellular mutant protein 11 C-terminal" evidence="2">
    <location>
        <begin position="420"/>
        <end position="552"/>
    </location>
</feature>
<feature type="region of interest" description="Disordered" evidence="1">
    <location>
        <begin position="48"/>
        <end position="103"/>
    </location>
</feature>
<protein>
    <recommendedName>
        <fullName evidence="2">Extracellular mutant protein 11 C-terminal domain-containing protein</fullName>
    </recommendedName>
</protein>
<dbReference type="Pfam" id="PF15463">
    <property type="entry name" value="ECM11"/>
    <property type="match status" value="1"/>
</dbReference>
<evidence type="ECO:0000256" key="1">
    <source>
        <dbReference type="SAM" id="MobiDB-lite"/>
    </source>
</evidence>
<dbReference type="OrthoDB" id="2159786at2759"/>
<feature type="region of interest" description="Disordered" evidence="1">
    <location>
        <begin position="120"/>
        <end position="151"/>
    </location>
</feature>
<evidence type="ECO:0000313" key="3">
    <source>
        <dbReference type="EMBL" id="KIW55935.1"/>
    </source>
</evidence>
<feature type="compositionally biased region" description="Basic and acidic residues" evidence="1">
    <location>
        <begin position="57"/>
        <end position="88"/>
    </location>
</feature>
<name>A0A0D2EMH8_9EURO</name>
<evidence type="ECO:0000313" key="4">
    <source>
        <dbReference type="Proteomes" id="UP000054342"/>
    </source>
</evidence>
<feature type="region of interest" description="Disordered" evidence="1">
    <location>
        <begin position="360"/>
        <end position="442"/>
    </location>
</feature>
<dbReference type="GeneID" id="25326551"/>
<evidence type="ECO:0000259" key="2">
    <source>
        <dbReference type="Pfam" id="PF15463"/>
    </source>
</evidence>